<dbReference type="Pfam" id="PF10882">
    <property type="entry name" value="bPH_5"/>
    <property type="match status" value="1"/>
</dbReference>
<name>A0ABR6WK28_9FIRM</name>
<gene>
    <name evidence="3" type="ORF">GH807_07195</name>
</gene>
<feature type="transmembrane region" description="Helical" evidence="1">
    <location>
        <begin position="6"/>
        <end position="26"/>
    </location>
</feature>
<evidence type="ECO:0000313" key="4">
    <source>
        <dbReference type="Proteomes" id="UP000653358"/>
    </source>
</evidence>
<protein>
    <recommendedName>
        <fullName evidence="2">Bacterial Pleckstrin homology domain-containing protein</fullName>
    </recommendedName>
</protein>
<accession>A0ABR6WK28</accession>
<dbReference type="EMBL" id="WJBB01000006">
    <property type="protein sequence ID" value="MBC3796835.1"/>
    <property type="molecule type" value="Genomic_DNA"/>
</dbReference>
<organism evidence="3 4">
    <name type="scientific">Acetobacterium tundrae</name>
    <dbReference type="NCBI Taxonomy" id="132932"/>
    <lineage>
        <taxon>Bacteria</taxon>
        <taxon>Bacillati</taxon>
        <taxon>Bacillota</taxon>
        <taxon>Clostridia</taxon>
        <taxon>Eubacteriales</taxon>
        <taxon>Eubacteriaceae</taxon>
        <taxon>Acetobacterium</taxon>
    </lineage>
</organism>
<evidence type="ECO:0000259" key="2">
    <source>
        <dbReference type="Pfam" id="PF10882"/>
    </source>
</evidence>
<keyword evidence="1" id="KW-0472">Membrane</keyword>
<reference evidence="3 4" key="1">
    <citation type="journal article" date="2020" name="mSystems">
        <title>Defining Genomic and Predicted Metabolic Features of the Acetobacterium Genus.</title>
        <authorList>
            <person name="Ross D.E."/>
            <person name="Marshall C.W."/>
            <person name="Gulliver D."/>
            <person name="May H.D."/>
            <person name="Norman R.S."/>
        </authorList>
    </citation>
    <scope>NUCLEOTIDE SEQUENCE [LARGE SCALE GENOMIC DNA]</scope>
    <source>
        <strain evidence="3 4">DSM 9173</strain>
    </source>
</reference>
<feature type="transmembrane region" description="Helical" evidence="1">
    <location>
        <begin position="47"/>
        <end position="72"/>
    </location>
</feature>
<dbReference type="Proteomes" id="UP000653358">
    <property type="component" value="Unassembled WGS sequence"/>
</dbReference>
<comment type="caution">
    <text evidence="3">The sequence shown here is derived from an EMBL/GenBank/DDBJ whole genome shotgun (WGS) entry which is preliminary data.</text>
</comment>
<dbReference type="RefSeq" id="WP_148605422.1">
    <property type="nucleotide sequence ID" value="NZ_RXYB01000021.1"/>
</dbReference>
<keyword evidence="1" id="KW-1133">Transmembrane helix</keyword>
<dbReference type="InterPro" id="IPR027783">
    <property type="entry name" value="Bacterial_PH-related"/>
</dbReference>
<proteinExistence type="predicted"/>
<evidence type="ECO:0000256" key="1">
    <source>
        <dbReference type="SAM" id="Phobius"/>
    </source>
</evidence>
<feature type="domain" description="Bacterial Pleckstrin homology" evidence="2">
    <location>
        <begin position="70"/>
        <end position="168"/>
    </location>
</feature>
<evidence type="ECO:0000313" key="3">
    <source>
        <dbReference type="EMBL" id="MBC3796835.1"/>
    </source>
</evidence>
<keyword evidence="4" id="KW-1185">Reference proteome</keyword>
<sequence length="178" mass="19664">MNYSVSLLSTINPLFFAALAIVGLLLGKAIYTYKTYRDLRGKAIREIVLGSLVLIFIIAAFIVLPLLAGITINENNLSLRLPSGLTYETIPKEDILSAKVINLDEHPEYAIKSKVVGAGIRHYHEGVFNLENGIEATVFYDGNTVLLVQTTNRTLLLGPDHFDDFVKNFGDKLISVEP</sequence>
<keyword evidence="1" id="KW-0812">Transmembrane</keyword>